<reference evidence="1 2" key="1">
    <citation type="submission" date="2020-10" db="EMBL/GenBank/DDBJ databases">
        <title>Phylogeny of dyella-like bacteria.</title>
        <authorList>
            <person name="Fu J."/>
        </authorList>
    </citation>
    <scope>NUCLEOTIDE SEQUENCE [LARGE SCALE GENOMIC DNA]</scope>
    <source>
        <strain evidence="1 2">BB4</strain>
    </source>
</reference>
<accession>A0ABW8K774</accession>
<proteinExistence type="predicted"/>
<name>A0ABW8K774_9GAMM</name>
<dbReference type="RefSeq" id="WP_379985261.1">
    <property type="nucleotide sequence ID" value="NZ_JADIKD010000009.1"/>
</dbReference>
<evidence type="ECO:0000313" key="1">
    <source>
        <dbReference type="EMBL" id="MFK2917299.1"/>
    </source>
</evidence>
<comment type="caution">
    <text evidence="1">The sequence shown here is derived from an EMBL/GenBank/DDBJ whole genome shotgun (WGS) entry which is preliminary data.</text>
</comment>
<gene>
    <name evidence="1" type="ORF">ISS97_08490</name>
</gene>
<keyword evidence="2" id="KW-1185">Reference proteome</keyword>
<organism evidence="1 2">
    <name type="scientific">Dyella koreensis</name>
    <dbReference type="NCBI Taxonomy" id="311235"/>
    <lineage>
        <taxon>Bacteria</taxon>
        <taxon>Pseudomonadati</taxon>
        <taxon>Pseudomonadota</taxon>
        <taxon>Gammaproteobacteria</taxon>
        <taxon>Lysobacterales</taxon>
        <taxon>Rhodanobacteraceae</taxon>
        <taxon>Dyella</taxon>
    </lineage>
</organism>
<dbReference type="EMBL" id="JADIKD010000009">
    <property type="protein sequence ID" value="MFK2917299.1"/>
    <property type="molecule type" value="Genomic_DNA"/>
</dbReference>
<dbReference type="NCBIfam" id="NF041551">
    <property type="entry name" value="YlcI_YnfO_N"/>
    <property type="match status" value="1"/>
</dbReference>
<protein>
    <submittedName>
        <fullName evidence="1">Prevent-host-death protein</fullName>
    </submittedName>
</protein>
<evidence type="ECO:0000313" key="2">
    <source>
        <dbReference type="Proteomes" id="UP001620408"/>
    </source>
</evidence>
<sequence length="91" mass="10235">MKTAIIPPLRVAPEFREEVTSVLNEGESLSAFTEASIRAEVRRRTLHREFIARGLASSEKARRTGRYADANEVIDKLAAKLKASRPRKGRE</sequence>
<dbReference type="Proteomes" id="UP001620408">
    <property type="component" value="Unassembled WGS sequence"/>
</dbReference>